<evidence type="ECO:0000256" key="4">
    <source>
        <dbReference type="ARBA" id="ARBA00023136"/>
    </source>
</evidence>
<evidence type="ECO:0000313" key="8">
    <source>
        <dbReference type="EMBL" id="NUY04227.1"/>
    </source>
</evidence>
<keyword evidence="3 6" id="KW-0732">Signal</keyword>
<dbReference type="Proteomes" id="UP000594380">
    <property type="component" value="Unassembled WGS sequence"/>
</dbReference>
<dbReference type="AlphaFoldDB" id="A0A7Y6K4S1"/>
<protein>
    <submittedName>
        <fullName evidence="8">BMP family ABC transporter substrate-binding protein</fullName>
    </submittedName>
</protein>
<name>A0A7Y6K4S1_9BURK</name>
<dbReference type="InterPro" id="IPR050957">
    <property type="entry name" value="BMP_lipoprotein"/>
</dbReference>
<dbReference type="GO" id="GO:0005886">
    <property type="term" value="C:plasma membrane"/>
    <property type="evidence" value="ECO:0007669"/>
    <property type="project" value="UniProtKB-SubCell"/>
</dbReference>
<gene>
    <name evidence="8" type="ORF">G5S42_31990</name>
</gene>
<accession>A0A7Y6K4S1</accession>
<evidence type="ECO:0000256" key="2">
    <source>
        <dbReference type="ARBA" id="ARBA00022475"/>
    </source>
</evidence>
<evidence type="ECO:0000256" key="5">
    <source>
        <dbReference type="ARBA" id="ARBA00023288"/>
    </source>
</evidence>
<dbReference type="InterPro" id="IPR003760">
    <property type="entry name" value="PnrA-like"/>
</dbReference>
<dbReference type="PANTHER" id="PTHR34296:SF2">
    <property type="entry name" value="ABC TRANSPORTER GUANOSINE-BINDING PROTEIN NUPN"/>
    <property type="match status" value="1"/>
</dbReference>
<sequence>MKPAPVNERRRVACSLLALSAFAPTALRGATHASVAGTVSRWPVLLFIPYAGSDLGFSEAAYRGYLQVRHNGYRMTVVRDADSLGAARILTVIGRHYTAGVRGFILAGAELSAVTATAAAQYPQAYFATLSGKASGPNVVNYCLDCKSLGGALAGAVAASVSKTKTVGFVGGVESVDGTEAQSFRQAVLAKAPDATVLVDWVGNWDDRRRTQQLTVQQIDAGADVLVADANDAVIVAAARHPHVRVIGWMADASRRYGNVAASVIIDTSIIFRRFVDGVVAGRFEGGDYSVVDTDNVWKIVWPHG</sequence>
<dbReference type="Pfam" id="PF02608">
    <property type="entry name" value="Bmp"/>
    <property type="match status" value="1"/>
</dbReference>
<dbReference type="PANTHER" id="PTHR34296">
    <property type="entry name" value="TRANSCRIPTIONAL ACTIVATOR PROTEIN MED"/>
    <property type="match status" value="1"/>
</dbReference>
<comment type="subcellular location">
    <subcellularLocation>
        <location evidence="1">Cell membrane</location>
    </subcellularLocation>
</comment>
<evidence type="ECO:0000256" key="3">
    <source>
        <dbReference type="ARBA" id="ARBA00022729"/>
    </source>
</evidence>
<dbReference type="EMBL" id="JAALDK010000002">
    <property type="protein sequence ID" value="NUY04227.1"/>
    <property type="molecule type" value="Genomic_DNA"/>
</dbReference>
<keyword evidence="2" id="KW-1003">Cell membrane</keyword>
<comment type="caution">
    <text evidence="8">The sequence shown here is derived from an EMBL/GenBank/DDBJ whole genome shotgun (WGS) entry which is preliminary data.</text>
</comment>
<dbReference type="Gene3D" id="3.40.50.2300">
    <property type="match status" value="2"/>
</dbReference>
<evidence type="ECO:0000259" key="7">
    <source>
        <dbReference type="Pfam" id="PF02608"/>
    </source>
</evidence>
<keyword evidence="4" id="KW-0472">Membrane</keyword>
<keyword evidence="5" id="KW-0449">Lipoprotein</keyword>
<feature type="chain" id="PRO_5030596081" evidence="6">
    <location>
        <begin position="30"/>
        <end position="305"/>
    </location>
</feature>
<evidence type="ECO:0000313" key="9">
    <source>
        <dbReference type="Proteomes" id="UP000594380"/>
    </source>
</evidence>
<feature type="domain" description="ABC transporter substrate-binding protein PnrA-like" evidence="7">
    <location>
        <begin position="46"/>
        <end position="288"/>
    </location>
</feature>
<proteinExistence type="predicted"/>
<evidence type="ECO:0000256" key="1">
    <source>
        <dbReference type="ARBA" id="ARBA00004236"/>
    </source>
</evidence>
<organism evidence="8 9">
    <name type="scientific">Paraburkholderia youngii</name>
    <dbReference type="NCBI Taxonomy" id="2782701"/>
    <lineage>
        <taxon>Bacteria</taxon>
        <taxon>Pseudomonadati</taxon>
        <taxon>Pseudomonadota</taxon>
        <taxon>Betaproteobacteria</taxon>
        <taxon>Burkholderiales</taxon>
        <taxon>Burkholderiaceae</taxon>
        <taxon>Paraburkholderia</taxon>
    </lineage>
</organism>
<feature type="signal peptide" evidence="6">
    <location>
        <begin position="1"/>
        <end position="29"/>
    </location>
</feature>
<evidence type="ECO:0000256" key="6">
    <source>
        <dbReference type="SAM" id="SignalP"/>
    </source>
</evidence>
<reference evidence="8 9" key="1">
    <citation type="submission" date="2020-02" db="EMBL/GenBank/DDBJ databases">
        <title>Paraburkholderia simonii sp. nov. and Paraburkholderia youngii sp. nov. Brazilian and Mexican Mimosa-associated rhizobia.</title>
        <authorList>
            <person name="Mavima L."/>
            <person name="Beukes C.W."/>
            <person name="Chan W.Y."/>
            <person name="Palmer M."/>
            <person name="De Meyer S.E."/>
            <person name="James E.K."/>
            <person name="Venter S.N."/>
            <person name="Steenkamp E.T."/>
        </authorList>
    </citation>
    <scope>NUCLEOTIDE SEQUENCE [LARGE SCALE GENOMIC DNA]</scope>
    <source>
        <strain evidence="8 9">JPY169</strain>
    </source>
</reference>